<dbReference type="EMBL" id="AP021875">
    <property type="protein sequence ID" value="BBO73875.1"/>
    <property type="molecule type" value="Genomic_DNA"/>
</dbReference>
<organism evidence="2 3">
    <name type="scientific">Desulfosarcina widdelii</name>
    <dbReference type="NCBI Taxonomy" id="947919"/>
    <lineage>
        <taxon>Bacteria</taxon>
        <taxon>Pseudomonadati</taxon>
        <taxon>Thermodesulfobacteriota</taxon>
        <taxon>Desulfobacteria</taxon>
        <taxon>Desulfobacterales</taxon>
        <taxon>Desulfosarcinaceae</taxon>
        <taxon>Desulfosarcina</taxon>
    </lineage>
</organism>
<evidence type="ECO:0000313" key="2">
    <source>
        <dbReference type="EMBL" id="BBO73875.1"/>
    </source>
</evidence>
<dbReference type="GO" id="GO:0015074">
    <property type="term" value="P:DNA integration"/>
    <property type="evidence" value="ECO:0007669"/>
    <property type="project" value="InterPro"/>
</dbReference>
<dbReference type="GO" id="GO:0003677">
    <property type="term" value="F:DNA binding"/>
    <property type="evidence" value="ECO:0007669"/>
    <property type="project" value="InterPro"/>
</dbReference>
<protein>
    <recommendedName>
        <fullName evidence="4">Tyr recombinase domain-containing protein</fullName>
    </recommendedName>
</protein>
<evidence type="ECO:0000313" key="3">
    <source>
        <dbReference type="Proteomes" id="UP000427769"/>
    </source>
</evidence>
<dbReference type="Proteomes" id="UP000427769">
    <property type="component" value="Chromosome"/>
</dbReference>
<dbReference type="GO" id="GO:0006310">
    <property type="term" value="P:DNA recombination"/>
    <property type="evidence" value="ECO:0007669"/>
    <property type="project" value="UniProtKB-KW"/>
</dbReference>
<dbReference type="RefSeq" id="WP_155302947.1">
    <property type="nucleotide sequence ID" value="NZ_AP021875.1"/>
</dbReference>
<dbReference type="InterPro" id="IPR013762">
    <property type="entry name" value="Integrase-like_cat_sf"/>
</dbReference>
<evidence type="ECO:0008006" key="4">
    <source>
        <dbReference type="Google" id="ProtNLM"/>
    </source>
</evidence>
<evidence type="ECO:0000256" key="1">
    <source>
        <dbReference type="ARBA" id="ARBA00023172"/>
    </source>
</evidence>
<accession>A0A5K7YZN1</accession>
<dbReference type="KEGG" id="dwd:DSCW_12920"/>
<gene>
    <name evidence="2" type="ORF">DSCW_12920</name>
</gene>
<reference evidence="2 3" key="1">
    <citation type="submission" date="2019-11" db="EMBL/GenBank/DDBJ databases">
        <title>Comparative genomics of hydrocarbon-degrading Desulfosarcina strains.</title>
        <authorList>
            <person name="Watanabe M."/>
            <person name="Kojima H."/>
            <person name="Fukui M."/>
        </authorList>
    </citation>
    <scope>NUCLEOTIDE SEQUENCE [LARGE SCALE GENOMIC DNA]</scope>
    <source>
        <strain evidence="2 3">PP31</strain>
    </source>
</reference>
<keyword evidence="3" id="KW-1185">Reference proteome</keyword>
<dbReference type="SUPFAM" id="SSF56349">
    <property type="entry name" value="DNA breaking-rejoining enzymes"/>
    <property type="match status" value="1"/>
</dbReference>
<sequence length="65" mass="7336">MLMAHISPAYVQRQLGHSSIAITVDRYCHWFPGEGRGDLEGALRGRVRKTNEKSHIIAYSKKKGL</sequence>
<proteinExistence type="predicted"/>
<dbReference type="OrthoDB" id="9775880at2"/>
<dbReference type="Gene3D" id="1.10.443.10">
    <property type="entry name" value="Intergrase catalytic core"/>
    <property type="match status" value="1"/>
</dbReference>
<name>A0A5K7YZN1_9BACT</name>
<dbReference type="AlphaFoldDB" id="A0A5K7YZN1"/>
<keyword evidence="1" id="KW-0233">DNA recombination</keyword>
<dbReference type="InterPro" id="IPR011010">
    <property type="entry name" value="DNA_brk_join_enz"/>
</dbReference>